<dbReference type="InterPro" id="IPR049762">
    <property type="entry name" value="PoNe_dom"/>
</dbReference>
<comment type="caution">
    <text evidence="2">The sequence shown here is derived from an EMBL/GenBank/DDBJ whole genome shotgun (WGS) entry which is preliminary data.</text>
</comment>
<dbReference type="RefSeq" id="WP_189213699.1">
    <property type="nucleotide sequence ID" value="NZ_BMRB01000007.1"/>
</dbReference>
<accession>A0A918LIJ9</accession>
<reference evidence="2" key="2">
    <citation type="submission" date="2020-09" db="EMBL/GenBank/DDBJ databases">
        <authorList>
            <person name="Sun Q."/>
            <person name="Ohkuma M."/>
        </authorList>
    </citation>
    <scope>NUCLEOTIDE SEQUENCE</scope>
    <source>
        <strain evidence="2">JCM 3276</strain>
    </source>
</reference>
<evidence type="ECO:0000313" key="3">
    <source>
        <dbReference type="Proteomes" id="UP000660680"/>
    </source>
</evidence>
<sequence>MVINERKLVTPKDRVPPTTGLIKPDQSGDLSQSAPPHLPMSSDPPPTKQELASLAVYESAYSINPKGVTGSKPLVKSLTSADLPNPAAVTAGDVAEDMLEAGTAALAGDDAELRSSDWSDEEDSTPLTDEEGRPGGTAEVDQESDDKPYPSALRADDPMFQEHYYLRRGEPVRRDAFAEDADGNRIPQMRAAEGGWYVPVESGVQRASFKGDVERYCATQQEKERFAQIVAERDAALTTLKDVKNDLNVTSRNLKMAYKDVTLKSESLGLASGQLAVEKMYGGEGVEIKPLHATDGSERGAGWFDQIWSVTDAGGKERLVVVECKAGGGPLGTRRAGNVIAEQGTAHYFNSIVNQMDARLESRPEDDRTERLLDARADGTLDYILVRASLRPGSRGSEFNGYSHRTFDLDSFGRTS</sequence>
<gene>
    <name evidence="2" type="ORF">GCM10010171_57020</name>
</gene>
<feature type="region of interest" description="Disordered" evidence="1">
    <location>
        <begin position="106"/>
        <end position="154"/>
    </location>
</feature>
<proteinExistence type="predicted"/>
<reference evidence="2" key="1">
    <citation type="journal article" date="2014" name="Int. J. Syst. Evol. Microbiol.">
        <title>Complete genome sequence of Corynebacterium casei LMG S-19264T (=DSM 44701T), isolated from a smear-ripened cheese.</title>
        <authorList>
            <consortium name="US DOE Joint Genome Institute (JGI-PGF)"/>
            <person name="Walter F."/>
            <person name="Albersmeier A."/>
            <person name="Kalinowski J."/>
            <person name="Ruckert C."/>
        </authorList>
    </citation>
    <scope>NUCLEOTIDE SEQUENCE</scope>
    <source>
        <strain evidence="2">JCM 3276</strain>
    </source>
</reference>
<dbReference type="CDD" id="cd20739">
    <property type="entry name" value="PoNe_DUF637"/>
    <property type="match status" value="1"/>
</dbReference>
<dbReference type="Proteomes" id="UP000660680">
    <property type="component" value="Unassembled WGS sequence"/>
</dbReference>
<evidence type="ECO:0000313" key="2">
    <source>
        <dbReference type="EMBL" id="GGS54472.1"/>
    </source>
</evidence>
<keyword evidence="3" id="KW-1185">Reference proteome</keyword>
<feature type="compositionally biased region" description="Pro residues" evidence="1">
    <location>
        <begin position="36"/>
        <end position="47"/>
    </location>
</feature>
<evidence type="ECO:0000256" key="1">
    <source>
        <dbReference type="SAM" id="MobiDB-lite"/>
    </source>
</evidence>
<feature type="compositionally biased region" description="Basic and acidic residues" evidence="1">
    <location>
        <begin position="1"/>
        <end position="15"/>
    </location>
</feature>
<feature type="region of interest" description="Disordered" evidence="1">
    <location>
        <begin position="63"/>
        <end position="86"/>
    </location>
</feature>
<name>A0A918LIJ9_9PSEU</name>
<dbReference type="EMBL" id="BMRB01000007">
    <property type="protein sequence ID" value="GGS54472.1"/>
    <property type="molecule type" value="Genomic_DNA"/>
</dbReference>
<organism evidence="2 3">
    <name type="scientific">Actinokineospora fastidiosa</name>
    <dbReference type="NCBI Taxonomy" id="1816"/>
    <lineage>
        <taxon>Bacteria</taxon>
        <taxon>Bacillati</taxon>
        <taxon>Actinomycetota</taxon>
        <taxon>Actinomycetes</taxon>
        <taxon>Pseudonocardiales</taxon>
        <taxon>Pseudonocardiaceae</taxon>
        <taxon>Actinokineospora</taxon>
    </lineage>
</organism>
<feature type="region of interest" description="Disordered" evidence="1">
    <location>
        <begin position="1"/>
        <end position="49"/>
    </location>
</feature>
<protein>
    <submittedName>
        <fullName evidence="2">Uncharacterized protein</fullName>
    </submittedName>
</protein>
<dbReference type="AlphaFoldDB" id="A0A918LIJ9"/>